<accession>A0A068TYL5</accession>
<evidence type="ECO:0008006" key="3">
    <source>
        <dbReference type="Google" id="ProtNLM"/>
    </source>
</evidence>
<dbReference type="SUPFAM" id="SSF53474">
    <property type="entry name" value="alpha/beta-Hydrolases"/>
    <property type="match status" value="1"/>
</dbReference>
<dbReference type="OMA" id="EGWDFKP"/>
<organism evidence="1 2">
    <name type="scientific">Coffea canephora</name>
    <name type="common">Robusta coffee</name>
    <dbReference type="NCBI Taxonomy" id="49390"/>
    <lineage>
        <taxon>Eukaryota</taxon>
        <taxon>Viridiplantae</taxon>
        <taxon>Streptophyta</taxon>
        <taxon>Embryophyta</taxon>
        <taxon>Tracheophyta</taxon>
        <taxon>Spermatophyta</taxon>
        <taxon>Magnoliopsida</taxon>
        <taxon>eudicotyledons</taxon>
        <taxon>Gunneridae</taxon>
        <taxon>Pentapetalae</taxon>
        <taxon>asterids</taxon>
        <taxon>lamiids</taxon>
        <taxon>Gentianales</taxon>
        <taxon>Rubiaceae</taxon>
        <taxon>Ixoroideae</taxon>
        <taxon>Gardenieae complex</taxon>
        <taxon>Bertiereae - Coffeeae clade</taxon>
        <taxon>Coffeeae</taxon>
        <taxon>Coffea</taxon>
    </lineage>
</organism>
<protein>
    <recommendedName>
        <fullName evidence="3">DUF829 domain-containing protein</fullName>
    </recommendedName>
</protein>
<dbReference type="AlphaFoldDB" id="A0A068TYL5"/>
<proteinExistence type="predicted"/>
<dbReference type="PANTHER" id="PTHR12265">
    <property type="entry name" value="TRANSMEMBRANE PROTEIN 53"/>
    <property type="match status" value="1"/>
</dbReference>
<dbReference type="Proteomes" id="UP000295252">
    <property type="component" value="Chromosome II"/>
</dbReference>
<dbReference type="InParanoid" id="A0A068TYL5"/>
<gene>
    <name evidence="1" type="ORF">GSCOC_T00034952001</name>
</gene>
<dbReference type="Gramene" id="CDP01346">
    <property type="protein sequence ID" value="CDP01346"/>
    <property type="gene ID" value="GSCOC_T00034952001"/>
</dbReference>
<keyword evidence="2" id="KW-1185">Reference proteome</keyword>
<dbReference type="InterPro" id="IPR008547">
    <property type="entry name" value="DUF829_TMEM53"/>
</dbReference>
<dbReference type="PANTHER" id="PTHR12265:SF0">
    <property type="entry name" value="EXPRESSED PROTEIN"/>
    <property type="match status" value="1"/>
</dbReference>
<sequence length="409" mass="46325">MWGFGGRYYWGRKERGRDVEGIVVVFAWMSSQERHLKNYVDLYSSLGWNSLICHSQFLNMFFPDKAVSLALQIVGELVKELKIRPCPVVFASFSGGPKACMYKVLQIIASKSEEQLNMDEHQLVRDCVSGFIFDSSPVDFTSDLGTRFVLHPTVLRMSHPPVLAAWVAKGIASSLDALFLSRFESQRAEYWQTLYATVSMGAPYLILCSEDDDLAPYPIICNFAQRLQELRGDVKLVKWKSSPHVGHYRHYLSEYKAAVTQLLAKAAVSYSKQIRQLEGEKMGLEGTNDDISEPFCNLRKAAASSQQSFQRIALELNDHFLVPSSAEYHEGRDVGSVQDERKERYIPLSSPPSMNAHGVLGQFLFDVCVPKNVDNWDVKLSPSTSRVSFTSSRRHSPFNPMKCIRRSRL</sequence>
<dbReference type="GO" id="GO:0005777">
    <property type="term" value="C:peroxisome"/>
    <property type="evidence" value="ECO:0007669"/>
    <property type="project" value="EnsemblPlants"/>
</dbReference>
<name>A0A068TYL5_COFCA</name>
<dbReference type="FunCoup" id="A0A068TYL5">
    <property type="interactions" value="186"/>
</dbReference>
<reference evidence="2" key="1">
    <citation type="journal article" date="2014" name="Science">
        <title>The coffee genome provides insight into the convergent evolution of caffeine biosynthesis.</title>
        <authorList>
            <person name="Denoeud F."/>
            <person name="Carretero-Paulet L."/>
            <person name="Dereeper A."/>
            <person name="Droc G."/>
            <person name="Guyot R."/>
            <person name="Pietrella M."/>
            <person name="Zheng C."/>
            <person name="Alberti A."/>
            <person name="Anthony F."/>
            <person name="Aprea G."/>
            <person name="Aury J.M."/>
            <person name="Bento P."/>
            <person name="Bernard M."/>
            <person name="Bocs S."/>
            <person name="Campa C."/>
            <person name="Cenci A."/>
            <person name="Combes M.C."/>
            <person name="Crouzillat D."/>
            <person name="Da Silva C."/>
            <person name="Daddiego L."/>
            <person name="De Bellis F."/>
            <person name="Dussert S."/>
            <person name="Garsmeur O."/>
            <person name="Gayraud T."/>
            <person name="Guignon V."/>
            <person name="Jahn K."/>
            <person name="Jamilloux V."/>
            <person name="Joet T."/>
            <person name="Labadie K."/>
            <person name="Lan T."/>
            <person name="Leclercq J."/>
            <person name="Lepelley M."/>
            <person name="Leroy T."/>
            <person name="Li L.T."/>
            <person name="Librado P."/>
            <person name="Lopez L."/>
            <person name="Munoz A."/>
            <person name="Noel B."/>
            <person name="Pallavicini A."/>
            <person name="Perrotta G."/>
            <person name="Poncet V."/>
            <person name="Pot D."/>
            <person name="Priyono X."/>
            <person name="Rigoreau M."/>
            <person name="Rouard M."/>
            <person name="Rozas J."/>
            <person name="Tranchant-Dubreuil C."/>
            <person name="VanBuren R."/>
            <person name="Zhang Q."/>
            <person name="Andrade A.C."/>
            <person name="Argout X."/>
            <person name="Bertrand B."/>
            <person name="de Kochko A."/>
            <person name="Graziosi G."/>
            <person name="Henry R.J."/>
            <person name="Jayarama X."/>
            <person name="Ming R."/>
            <person name="Nagai C."/>
            <person name="Rounsley S."/>
            <person name="Sankoff D."/>
            <person name="Giuliano G."/>
            <person name="Albert V.A."/>
            <person name="Wincker P."/>
            <person name="Lashermes P."/>
        </authorList>
    </citation>
    <scope>NUCLEOTIDE SEQUENCE [LARGE SCALE GENOMIC DNA]</scope>
    <source>
        <strain evidence="2">cv. DH200-94</strain>
    </source>
</reference>
<dbReference type="Pfam" id="PF05705">
    <property type="entry name" value="DUF829"/>
    <property type="match status" value="1"/>
</dbReference>
<dbReference type="InterPro" id="IPR029058">
    <property type="entry name" value="AB_hydrolase_fold"/>
</dbReference>
<dbReference type="OrthoDB" id="77878at2759"/>
<dbReference type="PhylomeDB" id="A0A068TYL5"/>
<evidence type="ECO:0000313" key="2">
    <source>
        <dbReference type="Proteomes" id="UP000295252"/>
    </source>
</evidence>
<dbReference type="EMBL" id="HG739090">
    <property type="protein sequence ID" value="CDP01346.1"/>
    <property type="molecule type" value="Genomic_DNA"/>
</dbReference>
<evidence type="ECO:0000313" key="1">
    <source>
        <dbReference type="EMBL" id="CDP01346.1"/>
    </source>
</evidence>